<evidence type="ECO:0000313" key="2">
    <source>
        <dbReference type="EMBL" id="VFB01351.1"/>
    </source>
</evidence>
<dbReference type="RefSeq" id="WP_130918887.1">
    <property type="nucleotide sequence ID" value="NZ_JADLRK010000006.1"/>
</dbReference>
<gene>
    <name evidence="2" type="ORF">NCTC10797_05169</name>
</gene>
<name>A0A4U8W5A1_9NOCA</name>
<protein>
    <recommendedName>
        <fullName evidence="1">PE domain-containing protein</fullName>
    </recommendedName>
</protein>
<dbReference type="Pfam" id="PF00934">
    <property type="entry name" value="PE"/>
    <property type="match status" value="1"/>
</dbReference>
<dbReference type="AlphaFoldDB" id="A0A4U8W5A1"/>
<proteinExistence type="predicted"/>
<dbReference type="EMBL" id="LR215973">
    <property type="protein sequence ID" value="VFB01351.1"/>
    <property type="molecule type" value="Genomic_DNA"/>
</dbReference>
<accession>A0A4U8W5A1</accession>
<dbReference type="Gene3D" id="1.10.287.850">
    <property type="entry name" value="HP0062-like domain"/>
    <property type="match status" value="1"/>
</dbReference>
<evidence type="ECO:0000313" key="3">
    <source>
        <dbReference type="Proteomes" id="UP000290439"/>
    </source>
</evidence>
<reference evidence="2 3" key="1">
    <citation type="submission" date="2019-02" db="EMBL/GenBank/DDBJ databases">
        <authorList>
            <consortium name="Pathogen Informatics"/>
        </authorList>
    </citation>
    <scope>NUCLEOTIDE SEQUENCE [LARGE SCALE GENOMIC DNA]</scope>
    <source>
        <strain evidence="2 3">3012STDY6756504</strain>
    </source>
</reference>
<organism evidence="2 3">
    <name type="scientific">Nocardia cyriacigeorgica</name>
    <dbReference type="NCBI Taxonomy" id="135487"/>
    <lineage>
        <taxon>Bacteria</taxon>
        <taxon>Bacillati</taxon>
        <taxon>Actinomycetota</taxon>
        <taxon>Actinomycetes</taxon>
        <taxon>Mycobacteriales</taxon>
        <taxon>Nocardiaceae</taxon>
        <taxon>Nocardia</taxon>
    </lineage>
</organism>
<evidence type="ECO:0000259" key="1">
    <source>
        <dbReference type="Pfam" id="PF00934"/>
    </source>
</evidence>
<sequence>MVRSGVDFDGVQFDAAGAGAAARELDSLADRLEQALTSREAALKVEPAGADEVSRAAAQTMSEVAASFADSTAAGVHELRKLAAVLRSQITEFGRSESDSAAGFDVPARGAA</sequence>
<dbReference type="InterPro" id="IPR000084">
    <property type="entry name" value="PE-PGRS_N"/>
</dbReference>
<feature type="domain" description="PE" evidence="1">
    <location>
        <begin position="14"/>
        <end position="98"/>
    </location>
</feature>
<dbReference type="Proteomes" id="UP000290439">
    <property type="component" value="Chromosome"/>
</dbReference>